<name>A0A178UHK1_ARATH</name>
<organism evidence="8 9">
    <name type="scientific">Arabidopsis thaliana</name>
    <name type="common">Mouse-ear cress</name>
    <dbReference type="NCBI Taxonomy" id="3702"/>
    <lineage>
        <taxon>Eukaryota</taxon>
        <taxon>Viridiplantae</taxon>
        <taxon>Streptophyta</taxon>
        <taxon>Embryophyta</taxon>
        <taxon>Tracheophyta</taxon>
        <taxon>Spermatophyta</taxon>
        <taxon>Magnoliopsida</taxon>
        <taxon>eudicotyledons</taxon>
        <taxon>Gunneridae</taxon>
        <taxon>Pentapetalae</taxon>
        <taxon>rosids</taxon>
        <taxon>malvids</taxon>
        <taxon>Brassicales</taxon>
        <taxon>Brassicaceae</taxon>
        <taxon>Camelineae</taxon>
        <taxon>Arabidopsis</taxon>
    </lineage>
</organism>
<evidence type="ECO:0000256" key="5">
    <source>
        <dbReference type="ARBA" id="ARBA00023242"/>
    </source>
</evidence>
<evidence type="ECO:0000313" key="8">
    <source>
        <dbReference type="EMBL" id="OAO93258.1"/>
    </source>
</evidence>
<keyword evidence="5" id="KW-0539">Nucleus</keyword>
<dbReference type="AlphaFoldDB" id="A0A178UHK1"/>
<keyword evidence="3" id="KW-0238">DNA-binding</keyword>
<evidence type="ECO:0000256" key="1">
    <source>
        <dbReference type="ARBA" id="ARBA00004123"/>
    </source>
</evidence>
<dbReference type="EMBL" id="LUHQ01000005">
    <property type="protein sequence ID" value="OAO93258.1"/>
    <property type="molecule type" value="Genomic_DNA"/>
</dbReference>
<dbReference type="PANTHER" id="PTHR31541">
    <property type="entry name" value="B3 DOMAIN PLANT PROTEIN-RELATED"/>
    <property type="match status" value="1"/>
</dbReference>
<evidence type="ECO:0000313" key="9">
    <source>
        <dbReference type="Proteomes" id="UP000078284"/>
    </source>
</evidence>
<dbReference type="ExpressionAtlas" id="A0A178UHK1">
    <property type="expression patterns" value="baseline and differential"/>
</dbReference>
<dbReference type="GO" id="GO:0005634">
    <property type="term" value="C:nucleus"/>
    <property type="evidence" value="ECO:0007669"/>
    <property type="project" value="UniProtKB-SubCell"/>
</dbReference>
<evidence type="ECO:0000256" key="2">
    <source>
        <dbReference type="ARBA" id="ARBA00023015"/>
    </source>
</evidence>
<comment type="caution">
    <text evidence="8">The sequence shown here is derived from an EMBL/GenBank/DDBJ whole genome shotgun (WGS) entry which is preliminary data.</text>
</comment>
<sequence>MSSIMYHDNHLTDSGKNMSSGLSLLAYVTVMVAEEEEQRSRLLAEKREESKCKMSFFYLFPRKIRSSLAKRRYTQQNPNGASTCSSSLPDLNLIPTDCETENLQNPSFDEPMVCDEEQRLKKGKSKIVCDEDYDEASEKKLFDNLNGASTSSSSLLNLPCLEPSTETKDVPNPNYQSSSSSSCLTENKKRNRRAVEQRKSGKVKKVKVSPLPRLCTEMPEWIFQVMRYMNADAETPKLIFERTLFKSDVNSNLSRLLMPFQKLIRNDFLTPAECRAMQKDEDNDEEDDENIGVGTVLVNQRFQKWGLRFKIWAMEKDTGHGTLNYTLNWGWNDVVKSSSLKVGDKISLWTFRCRGVLCFALDTE</sequence>
<dbReference type="PROSITE" id="PS50863">
    <property type="entry name" value="B3"/>
    <property type="match status" value="1"/>
</dbReference>
<dbReference type="GO" id="GO:0003677">
    <property type="term" value="F:DNA binding"/>
    <property type="evidence" value="ECO:0007669"/>
    <property type="project" value="UniProtKB-KW"/>
</dbReference>
<gene>
    <name evidence="8" type="ordered locus">AXX17_At5g35810</name>
</gene>
<evidence type="ECO:0000256" key="6">
    <source>
        <dbReference type="SAM" id="MobiDB-lite"/>
    </source>
</evidence>
<feature type="region of interest" description="Disordered" evidence="6">
    <location>
        <begin position="148"/>
        <end position="203"/>
    </location>
</feature>
<protein>
    <recommendedName>
        <fullName evidence="7">TF-B3 domain-containing protein</fullName>
    </recommendedName>
</protein>
<dbReference type="InterPro" id="IPR015300">
    <property type="entry name" value="DNA-bd_pseudobarrel_sf"/>
</dbReference>
<keyword evidence="2" id="KW-0805">Transcription regulation</keyword>
<dbReference type="InterPro" id="IPR003340">
    <property type="entry name" value="B3_DNA-bd"/>
</dbReference>
<keyword evidence="4" id="KW-0804">Transcription</keyword>
<accession>A0A178UHK1</accession>
<dbReference type="InterPro" id="IPR005508">
    <property type="entry name" value="At2g31720-like"/>
</dbReference>
<dbReference type="SUPFAM" id="SSF101936">
    <property type="entry name" value="DNA-binding pseudobarrel domain"/>
    <property type="match status" value="1"/>
</dbReference>
<dbReference type="Proteomes" id="UP000078284">
    <property type="component" value="Chromosome 5"/>
</dbReference>
<comment type="subcellular location">
    <subcellularLocation>
        <location evidence="1">Nucleus</location>
    </subcellularLocation>
</comment>
<dbReference type="PANTHER" id="PTHR31541:SF34">
    <property type="entry name" value="TF-B3 DOMAIN-CONTAINING PROTEIN"/>
    <property type="match status" value="1"/>
</dbReference>
<proteinExistence type="predicted"/>
<feature type="domain" description="TF-B3" evidence="7">
    <location>
        <begin position="260"/>
        <end position="364"/>
    </location>
</feature>
<evidence type="ECO:0000256" key="4">
    <source>
        <dbReference type="ARBA" id="ARBA00023163"/>
    </source>
</evidence>
<dbReference type="Pfam" id="PF03754">
    <property type="entry name" value="At2g31720-like"/>
    <property type="match status" value="1"/>
</dbReference>
<reference evidence="9" key="1">
    <citation type="journal article" date="2016" name="Proc. Natl. Acad. Sci. U.S.A.">
        <title>Chromosome-level assembly of Arabidopsis thaliana Ler reveals the extent of translocation and inversion polymorphisms.</title>
        <authorList>
            <person name="Zapata L."/>
            <person name="Ding J."/>
            <person name="Willing E.M."/>
            <person name="Hartwig B."/>
            <person name="Bezdan D."/>
            <person name="Jiao W.B."/>
            <person name="Patel V."/>
            <person name="Velikkakam James G."/>
            <person name="Koornneef M."/>
            <person name="Ossowski S."/>
            <person name="Schneeberger K."/>
        </authorList>
    </citation>
    <scope>NUCLEOTIDE SEQUENCE [LARGE SCALE GENOMIC DNA]</scope>
    <source>
        <strain evidence="9">cv. Landsberg erecta</strain>
    </source>
</reference>
<evidence type="ECO:0000256" key="3">
    <source>
        <dbReference type="ARBA" id="ARBA00023125"/>
    </source>
</evidence>
<evidence type="ECO:0000259" key="7">
    <source>
        <dbReference type="PROSITE" id="PS50863"/>
    </source>
</evidence>
<dbReference type="Gene3D" id="2.40.330.10">
    <property type="entry name" value="DNA-binding pseudobarrel domain"/>
    <property type="match status" value="1"/>
</dbReference>